<dbReference type="Gene3D" id="2.60.40.1400">
    <property type="entry name" value="G protein-activated inward rectifier potassium channel 1"/>
    <property type="match status" value="1"/>
</dbReference>
<evidence type="ECO:0000256" key="8">
    <source>
        <dbReference type="ARBA" id="ARBA00022958"/>
    </source>
</evidence>
<dbReference type="GO" id="GO:1990573">
    <property type="term" value="P:potassium ion import across plasma membrane"/>
    <property type="evidence" value="ECO:0007669"/>
    <property type="project" value="TreeGrafter"/>
</dbReference>
<evidence type="ECO:0000256" key="12">
    <source>
        <dbReference type="ARBA" id="ARBA00023303"/>
    </source>
</evidence>
<evidence type="ECO:0000256" key="16">
    <source>
        <dbReference type="RuleBase" id="RU003822"/>
    </source>
</evidence>
<evidence type="ECO:0000256" key="4">
    <source>
        <dbReference type="ARBA" id="ARBA00022448"/>
    </source>
</evidence>
<dbReference type="GO" id="GO:0005242">
    <property type="term" value="F:inward rectifier potassium channel activity"/>
    <property type="evidence" value="ECO:0007669"/>
    <property type="project" value="InterPro"/>
</dbReference>
<dbReference type="GO" id="GO:0005886">
    <property type="term" value="C:plasma membrane"/>
    <property type="evidence" value="ECO:0007669"/>
    <property type="project" value="TreeGrafter"/>
</dbReference>
<dbReference type="FunFam" id="2.60.40.1400:FF:000006">
    <property type="entry name" value="G protein-activated inward rectifier potassium channel 1"/>
    <property type="match status" value="1"/>
</dbReference>
<dbReference type="InterPro" id="IPR013518">
    <property type="entry name" value="K_chnl_inward-rec_Kir_cyto"/>
</dbReference>
<evidence type="ECO:0000256" key="15">
    <source>
        <dbReference type="ARBA" id="ARBA00034430"/>
    </source>
</evidence>
<dbReference type="GO" id="GO:0007399">
    <property type="term" value="P:nervous system development"/>
    <property type="evidence" value="ECO:0007669"/>
    <property type="project" value="UniProtKB-ARBA"/>
</dbReference>
<dbReference type="InterPro" id="IPR040445">
    <property type="entry name" value="Kir_TM"/>
</dbReference>
<feature type="transmembrane region" description="Helical" evidence="18">
    <location>
        <begin position="53"/>
        <end position="75"/>
    </location>
</feature>
<reference evidence="21" key="1">
    <citation type="submission" date="2022-07" db="EMBL/GenBank/DDBJ databases">
        <title>Chromosome-level genome of Muraenolepis orangiensis.</title>
        <authorList>
            <person name="Kim J."/>
        </authorList>
    </citation>
    <scope>NUCLEOTIDE SEQUENCE</scope>
    <source>
        <strain evidence="21">KU_S4_2022</strain>
        <tissue evidence="21">Muscle</tissue>
    </source>
</reference>
<dbReference type="PANTHER" id="PTHR11767:SF17">
    <property type="entry name" value="G PROTEIN-ACTIVATED INWARD RECTIFIER POTASSIUM CHANNEL 3"/>
    <property type="match status" value="1"/>
</dbReference>
<feature type="compositionally biased region" description="Gly residues" evidence="17">
    <location>
        <begin position="21"/>
        <end position="30"/>
    </location>
</feature>
<evidence type="ECO:0000256" key="11">
    <source>
        <dbReference type="ARBA" id="ARBA00023136"/>
    </source>
</evidence>
<sequence length="536" mass="58488">MALENSVFQACPESLSLPVEGEGGGGGGGDVLDHQGTEGEPSVLLPSVLLPSVLLPSVLLPSVLLPSVLLPSVLLPSVLLPSVTTTTTTATAPPSATGVFNLSEELGHVVTGETGVTPADGAVEAEEPPVKRSFQSKLAEREANANQQQPKKIQVVEKERGRFGWGRKRRKRQRYVEKNGRCNVQHGNMRETYRYLTDIFTTLVDLNWRCSLFVFVMAYAVTWLFFGAIWGDLDHLEDETWTPCVNNVNGFISAFLFSIETETTIGYGHRVITDQCPVGTILLLLQAILGSMVNAFMVGCMFVKISQPNKRAETLVFSKHAVISLRDDKMCLMFRVGEFIPLDQTDISVGFETGDDRLFLVSPLVISHEIDPPSAFWDMSQSQLEKEDFEIVVILEGMVEATGMTCQARSSYLAEEVLWGHRFSPMMSLAEGFFDIDYGAFHHTFEVVTPSCSARELSLAAARREAHLYWSISSRLDEEPTLANQAAERPDGSSGDGKEGARPTFVVGGGITGILEQSGLGELNGSVATDQSESEA</sequence>
<protein>
    <recommendedName>
        <fullName evidence="3">G protein-activated inward rectifier potassium channel 1</fullName>
    </recommendedName>
    <alternativeName>
        <fullName evidence="14">Inward rectifier K(+) channel Kir3.1</fullName>
    </alternativeName>
    <alternativeName>
        <fullName evidence="13">Potassium channel, inwardly rectifying subfamily J member 3</fullName>
    </alternativeName>
</protein>
<evidence type="ECO:0000256" key="10">
    <source>
        <dbReference type="ARBA" id="ARBA00023065"/>
    </source>
</evidence>
<evidence type="ECO:0000256" key="5">
    <source>
        <dbReference type="ARBA" id="ARBA00022538"/>
    </source>
</evidence>
<dbReference type="InterPro" id="IPR041647">
    <property type="entry name" value="IRK_C"/>
</dbReference>
<organism evidence="21 22">
    <name type="scientific">Muraenolepis orangiensis</name>
    <name type="common">Patagonian moray cod</name>
    <dbReference type="NCBI Taxonomy" id="630683"/>
    <lineage>
        <taxon>Eukaryota</taxon>
        <taxon>Metazoa</taxon>
        <taxon>Chordata</taxon>
        <taxon>Craniata</taxon>
        <taxon>Vertebrata</taxon>
        <taxon>Euteleostomi</taxon>
        <taxon>Actinopterygii</taxon>
        <taxon>Neopterygii</taxon>
        <taxon>Teleostei</taxon>
        <taxon>Neoteleostei</taxon>
        <taxon>Acanthomorphata</taxon>
        <taxon>Zeiogadaria</taxon>
        <taxon>Gadariae</taxon>
        <taxon>Gadiformes</taxon>
        <taxon>Muraenolepidoidei</taxon>
        <taxon>Muraenolepididae</taxon>
        <taxon>Muraenolepis</taxon>
    </lineage>
</organism>
<comment type="subcellular location">
    <subcellularLocation>
        <location evidence="1 16">Membrane</location>
        <topology evidence="1 16">Multi-pass membrane protein</topology>
    </subcellularLocation>
</comment>
<evidence type="ECO:0000259" key="20">
    <source>
        <dbReference type="Pfam" id="PF17655"/>
    </source>
</evidence>
<dbReference type="Pfam" id="PF01007">
    <property type="entry name" value="IRK"/>
    <property type="match status" value="1"/>
</dbReference>
<keyword evidence="6 16" id="KW-0812">Transmembrane</keyword>
<feature type="compositionally biased region" description="Basic and acidic residues" evidence="17">
    <location>
        <begin position="488"/>
        <end position="501"/>
    </location>
</feature>
<feature type="region of interest" description="Disordered" evidence="17">
    <location>
        <begin position="480"/>
        <end position="505"/>
    </location>
</feature>
<feature type="domain" description="Inward rectifier potassium channel C-terminal" evidence="20">
    <location>
        <begin position="337"/>
        <end position="458"/>
    </location>
</feature>
<evidence type="ECO:0000256" key="7">
    <source>
        <dbReference type="ARBA" id="ARBA00022882"/>
    </source>
</evidence>
<dbReference type="SUPFAM" id="SSF81324">
    <property type="entry name" value="Voltage-gated potassium channels"/>
    <property type="match status" value="1"/>
</dbReference>
<evidence type="ECO:0000256" key="6">
    <source>
        <dbReference type="ARBA" id="ARBA00022692"/>
    </source>
</evidence>
<evidence type="ECO:0000256" key="3">
    <source>
        <dbReference type="ARBA" id="ARBA00015495"/>
    </source>
</evidence>
<dbReference type="PRINTS" id="PR01320">
    <property type="entry name" value="KIRCHANNEL"/>
</dbReference>
<evidence type="ECO:0000313" key="22">
    <source>
        <dbReference type="Proteomes" id="UP001148018"/>
    </source>
</evidence>
<evidence type="ECO:0000256" key="14">
    <source>
        <dbReference type="ARBA" id="ARBA00032145"/>
    </source>
</evidence>
<keyword evidence="8 16" id="KW-0630">Potassium</keyword>
<evidence type="ECO:0000256" key="13">
    <source>
        <dbReference type="ARBA" id="ARBA00031390"/>
    </source>
</evidence>
<dbReference type="Pfam" id="PF17655">
    <property type="entry name" value="IRK_C"/>
    <property type="match status" value="1"/>
</dbReference>
<evidence type="ECO:0000256" key="17">
    <source>
        <dbReference type="SAM" id="MobiDB-lite"/>
    </source>
</evidence>
<evidence type="ECO:0000256" key="18">
    <source>
        <dbReference type="SAM" id="Phobius"/>
    </source>
</evidence>
<keyword evidence="12 16" id="KW-0407">Ion channel</keyword>
<keyword evidence="10 16" id="KW-0406">Ion transport</keyword>
<comment type="caution">
    <text evidence="21">The sequence shown here is derived from an EMBL/GenBank/DDBJ whole genome shotgun (WGS) entry which is preliminary data.</text>
</comment>
<evidence type="ECO:0000256" key="1">
    <source>
        <dbReference type="ARBA" id="ARBA00004141"/>
    </source>
</evidence>
<gene>
    <name evidence="21" type="ORF">NHX12_004706</name>
</gene>
<dbReference type="FunFam" id="1.10.287.70:FF:000019">
    <property type="entry name" value="G protein-activated inward rectifier potassium channel 1"/>
    <property type="match status" value="1"/>
</dbReference>
<dbReference type="Proteomes" id="UP001148018">
    <property type="component" value="Unassembled WGS sequence"/>
</dbReference>
<evidence type="ECO:0000256" key="9">
    <source>
        <dbReference type="ARBA" id="ARBA00022989"/>
    </source>
</evidence>
<dbReference type="AlphaFoldDB" id="A0A9Q0DVQ8"/>
<dbReference type="GO" id="GO:0034702">
    <property type="term" value="C:monoatomic ion channel complex"/>
    <property type="evidence" value="ECO:0007669"/>
    <property type="project" value="UniProtKB-KW"/>
</dbReference>
<feature type="transmembrane region" description="Helical" evidence="18">
    <location>
        <begin position="212"/>
        <end position="231"/>
    </location>
</feature>
<feature type="transmembrane region" description="Helical" evidence="18">
    <location>
        <begin position="281"/>
        <end position="303"/>
    </location>
</feature>
<evidence type="ECO:0000256" key="2">
    <source>
        <dbReference type="ARBA" id="ARBA00009002"/>
    </source>
</evidence>
<keyword evidence="9 18" id="KW-1133">Transmembrane helix</keyword>
<comment type="similarity">
    <text evidence="2">Belongs to the inward rectifier-type potassium channel (TC 1.A.2.1) family. KCNJ3 subfamily.</text>
</comment>
<dbReference type="InterPro" id="IPR014756">
    <property type="entry name" value="Ig_E-set"/>
</dbReference>
<name>A0A9Q0DVQ8_9TELE</name>
<keyword evidence="11 18" id="KW-0472">Membrane</keyword>
<evidence type="ECO:0000259" key="19">
    <source>
        <dbReference type="Pfam" id="PF01007"/>
    </source>
</evidence>
<proteinExistence type="inferred from homology"/>
<keyword evidence="22" id="KW-1185">Reference proteome</keyword>
<feature type="region of interest" description="Disordered" evidence="17">
    <location>
        <begin position="18"/>
        <end position="38"/>
    </location>
</feature>
<evidence type="ECO:0000313" key="21">
    <source>
        <dbReference type="EMBL" id="KAJ3595402.1"/>
    </source>
</evidence>
<dbReference type="OrthoDB" id="273257at2759"/>
<dbReference type="GO" id="GO:0034765">
    <property type="term" value="P:regulation of monoatomic ion transmembrane transport"/>
    <property type="evidence" value="ECO:0007669"/>
    <property type="project" value="TreeGrafter"/>
</dbReference>
<dbReference type="Gene3D" id="1.10.287.70">
    <property type="match status" value="1"/>
</dbReference>
<keyword evidence="5 16" id="KW-0633">Potassium transport</keyword>
<dbReference type="SUPFAM" id="SSF81296">
    <property type="entry name" value="E set domains"/>
    <property type="match status" value="1"/>
</dbReference>
<keyword evidence="7 16" id="KW-0851">Voltage-gated channel</keyword>
<accession>A0A9Q0DVQ8</accession>
<dbReference type="PANTHER" id="PTHR11767">
    <property type="entry name" value="INWARD RECTIFIER POTASSIUM CHANNEL"/>
    <property type="match status" value="1"/>
</dbReference>
<dbReference type="EMBL" id="JANIIK010000111">
    <property type="protein sequence ID" value="KAJ3595402.1"/>
    <property type="molecule type" value="Genomic_DNA"/>
</dbReference>
<dbReference type="InterPro" id="IPR016449">
    <property type="entry name" value="K_chnl_inward-rec_Kir"/>
</dbReference>
<keyword evidence="4 16" id="KW-0813">Transport</keyword>
<feature type="domain" description="Potassium channel inwardly rectifying transmembrane" evidence="19">
    <location>
        <begin position="176"/>
        <end position="308"/>
    </location>
</feature>
<comment type="catalytic activity">
    <reaction evidence="15">
        <text>K(+)(in) = K(+)(out)</text>
        <dbReference type="Rhea" id="RHEA:29463"/>
        <dbReference type="ChEBI" id="CHEBI:29103"/>
    </reaction>
</comment>